<evidence type="ECO:0000256" key="1">
    <source>
        <dbReference type="SAM" id="MobiDB-lite"/>
    </source>
</evidence>
<sequence length="64" mass="7367">MTKRQRHSFTVYKKIILILKQCQEEPPGGSLRRETRPDQTQAFCPRPPGIQLPIVWNPATSAHL</sequence>
<evidence type="ECO:0000313" key="3">
    <source>
        <dbReference type="Proteomes" id="UP000092124"/>
    </source>
</evidence>
<proteinExistence type="predicted"/>
<name>A0A1A6HQW0_NEOLE</name>
<reference evidence="2 3" key="1">
    <citation type="submission" date="2016-06" db="EMBL/GenBank/DDBJ databases">
        <title>The Draft Genome Sequence and Annotation of the Desert Woodrat Neotoma lepida.</title>
        <authorList>
            <person name="Campbell M."/>
            <person name="Oakeson K.F."/>
            <person name="Yandell M."/>
            <person name="Halpert J.R."/>
            <person name="Dearing D."/>
        </authorList>
    </citation>
    <scope>NUCLEOTIDE SEQUENCE [LARGE SCALE GENOMIC DNA]</scope>
    <source>
        <strain evidence="2">417</strain>
        <tissue evidence="2">Liver</tissue>
    </source>
</reference>
<comment type="caution">
    <text evidence="2">The sequence shown here is derived from an EMBL/GenBank/DDBJ whole genome shotgun (WGS) entry which is preliminary data.</text>
</comment>
<feature type="region of interest" description="Disordered" evidence="1">
    <location>
        <begin position="25"/>
        <end position="46"/>
    </location>
</feature>
<dbReference type="AlphaFoldDB" id="A0A1A6HQW0"/>
<evidence type="ECO:0000313" key="2">
    <source>
        <dbReference type="EMBL" id="OBS80619.1"/>
    </source>
</evidence>
<accession>A0A1A6HQW0</accession>
<gene>
    <name evidence="2" type="ORF">A6R68_21177</name>
</gene>
<dbReference type="EMBL" id="LZPO01017331">
    <property type="protein sequence ID" value="OBS80619.1"/>
    <property type="molecule type" value="Genomic_DNA"/>
</dbReference>
<organism evidence="2 3">
    <name type="scientific">Neotoma lepida</name>
    <name type="common">Desert woodrat</name>
    <dbReference type="NCBI Taxonomy" id="56216"/>
    <lineage>
        <taxon>Eukaryota</taxon>
        <taxon>Metazoa</taxon>
        <taxon>Chordata</taxon>
        <taxon>Craniata</taxon>
        <taxon>Vertebrata</taxon>
        <taxon>Euteleostomi</taxon>
        <taxon>Mammalia</taxon>
        <taxon>Eutheria</taxon>
        <taxon>Euarchontoglires</taxon>
        <taxon>Glires</taxon>
        <taxon>Rodentia</taxon>
        <taxon>Myomorpha</taxon>
        <taxon>Muroidea</taxon>
        <taxon>Cricetidae</taxon>
        <taxon>Neotominae</taxon>
        <taxon>Neotoma</taxon>
    </lineage>
</organism>
<keyword evidence="3" id="KW-1185">Reference proteome</keyword>
<protein>
    <submittedName>
        <fullName evidence="2">Uncharacterized protein</fullName>
    </submittedName>
</protein>
<dbReference type="Proteomes" id="UP000092124">
    <property type="component" value="Unassembled WGS sequence"/>
</dbReference>